<evidence type="ECO:0000256" key="1">
    <source>
        <dbReference type="SAM" id="MobiDB-lite"/>
    </source>
</evidence>
<evidence type="ECO:0000313" key="3">
    <source>
        <dbReference type="Proteomes" id="UP001153269"/>
    </source>
</evidence>
<gene>
    <name evidence="2" type="ORF">PLEPLA_LOCUS24982</name>
</gene>
<sequence>MGQDLHHYLHNLCEVVSEEGRQEDRQGNHTHTENNRKIAPEQLKSKFLTVALCIKVEHADAEPRSSSPEDRQAVSLLSTELALAWTPTPLGSGPPLAALASRAEIRKERKSNATALPLRADRLSVACVASDWLLRTRYPTWDHAS</sequence>
<dbReference type="AlphaFoldDB" id="A0A9N7UUA7"/>
<proteinExistence type="predicted"/>
<feature type="region of interest" description="Disordered" evidence="1">
    <location>
        <begin position="18"/>
        <end position="40"/>
    </location>
</feature>
<reference evidence="2" key="1">
    <citation type="submission" date="2020-03" db="EMBL/GenBank/DDBJ databases">
        <authorList>
            <person name="Weist P."/>
        </authorList>
    </citation>
    <scope>NUCLEOTIDE SEQUENCE</scope>
</reference>
<evidence type="ECO:0000313" key="2">
    <source>
        <dbReference type="EMBL" id="CAB1436949.1"/>
    </source>
</evidence>
<dbReference type="EMBL" id="CADEAL010001960">
    <property type="protein sequence ID" value="CAB1436949.1"/>
    <property type="molecule type" value="Genomic_DNA"/>
</dbReference>
<dbReference type="Proteomes" id="UP001153269">
    <property type="component" value="Unassembled WGS sequence"/>
</dbReference>
<feature type="compositionally biased region" description="Basic and acidic residues" evidence="1">
    <location>
        <begin position="18"/>
        <end position="39"/>
    </location>
</feature>
<keyword evidence="3" id="KW-1185">Reference proteome</keyword>
<comment type="caution">
    <text evidence="2">The sequence shown here is derived from an EMBL/GenBank/DDBJ whole genome shotgun (WGS) entry which is preliminary data.</text>
</comment>
<protein>
    <submittedName>
        <fullName evidence="2">Uncharacterized protein</fullName>
    </submittedName>
</protein>
<name>A0A9N7UUA7_PLEPL</name>
<organism evidence="2 3">
    <name type="scientific">Pleuronectes platessa</name>
    <name type="common">European plaice</name>
    <dbReference type="NCBI Taxonomy" id="8262"/>
    <lineage>
        <taxon>Eukaryota</taxon>
        <taxon>Metazoa</taxon>
        <taxon>Chordata</taxon>
        <taxon>Craniata</taxon>
        <taxon>Vertebrata</taxon>
        <taxon>Euteleostomi</taxon>
        <taxon>Actinopterygii</taxon>
        <taxon>Neopterygii</taxon>
        <taxon>Teleostei</taxon>
        <taxon>Neoteleostei</taxon>
        <taxon>Acanthomorphata</taxon>
        <taxon>Carangaria</taxon>
        <taxon>Pleuronectiformes</taxon>
        <taxon>Pleuronectoidei</taxon>
        <taxon>Pleuronectidae</taxon>
        <taxon>Pleuronectes</taxon>
    </lineage>
</organism>
<accession>A0A9N7UUA7</accession>